<dbReference type="GO" id="GO:0015668">
    <property type="term" value="F:type III site-specific deoxyribonuclease activity"/>
    <property type="evidence" value="ECO:0007669"/>
    <property type="project" value="InterPro"/>
</dbReference>
<keyword evidence="3" id="KW-0347">Helicase</keyword>
<feature type="domain" description="Helicase/UvrB N-terminal" evidence="1">
    <location>
        <begin position="94"/>
        <end position="249"/>
    </location>
</feature>
<evidence type="ECO:0000313" key="4">
    <source>
        <dbReference type="Proteomes" id="UP000245293"/>
    </source>
</evidence>
<dbReference type="InterPro" id="IPR045572">
    <property type="entry name" value="RE_endonuc_C"/>
</dbReference>
<dbReference type="PANTHER" id="PTHR47396:SF1">
    <property type="entry name" value="ATP-DEPENDENT HELICASE IRC3-RELATED"/>
    <property type="match status" value="1"/>
</dbReference>
<dbReference type="GO" id="GO:0003677">
    <property type="term" value="F:DNA binding"/>
    <property type="evidence" value="ECO:0007669"/>
    <property type="project" value="InterPro"/>
</dbReference>
<dbReference type="Pfam" id="PF19778">
    <property type="entry name" value="RE_endonuc"/>
    <property type="match status" value="1"/>
</dbReference>
<dbReference type="GO" id="GO:0005524">
    <property type="term" value="F:ATP binding"/>
    <property type="evidence" value="ECO:0007669"/>
    <property type="project" value="InterPro"/>
</dbReference>
<protein>
    <submittedName>
        <fullName evidence="3">DEAD/DEAH box helicase</fullName>
    </submittedName>
</protein>
<dbReference type="EMBL" id="QETF01000006">
    <property type="protein sequence ID" value="PWG17150.1"/>
    <property type="molecule type" value="Genomic_DNA"/>
</dbReference>
<dbReference type="RefSeq" id="WP_109388065.1">
    <property type="nucleotide sequence ID" value="NZ_QETF01000006.1"/>
</dbReference>
<dbReference type="GO" id="GO:0005829">
    <property type="term" value="C:cytosol"/>
    <property type="evidence" value="ECO:0007669"/>
    <property type="project" value="TreeGrafter"/>
</dbReference>
<proteinExistence type="predicted"/>
<evidence type="ECO:0000313" key="3">
    <source>
        <dbReference type="EMBL" id="PWG17150.1"/>
    </source>
</evidence>
<keyword evidence="3" id="KW-0067">ATP-binding</keyword>
<dbReference type="OrthoDB" id="9804145at2"/>
<sequence>MKFKFDSEQEYQVDAVESVVGLFDGQAFVRNQLTVPTGAAFQVVPNRLDLTPEQLLAHLQKVQNDRGLDQDDKLETLTAKVDTLRGEEDITFPNFSVEMETGTGKTYVYIRTALRLYETYGLRKFIIVVPSVAVREGVKKTLEVTKTHFDKLFGKPPYHFTVYDSARKSQVSGFALSDGIEIMVMTIDAFKRAETVIRQSREGLDPPIYQLQETRPVLILDEPQNMESDLSVSALASLNPICALRYSATHRNAYNVVYRLTPFDAYRQGLVKRIEVASVVQQDNENMPFVRVEELNATKRTVSAKLSVHKLMATGKIQEKPITVRSGDSLVEKTGRAEYEGFVVDEINPGSGFIRFANNQELALGGEQGSDRDAIFEAQIAFTIEEHFRRQRRLKEHGIKVLSLFFIDKVDNYSPDDGKLKMIFVKAFDEIKQRYDEWKTVSAADVQKAYFATKTKKTGETEVLDSTGKTKQDDEAFNLIMREKERLLSFEEPVAFIFSHSALREGWDNPNVFQICTMREVGSDTERRQQVGRGVRLPVNQDGDRIQDEQINVLTVVASETYERFVAGLQSEIEREYGKDALPPPPPNQRKRTIIKLRKQFMLKPEFKELWDKIKHRTRYSVQIDTAKLIEDAVAELDETTISKPRITVSKANIRVDEAEDFFEPIVLSGARTAVDLAGRYPLPNLIEVMESLMENTSPPMRLSRRTLLEVFKRTSKRDEATENPHDFAVNAVNILKSKLADQMVKGIKYEKDGTWFEQSQFAEEIQTWEDYVVPSIETGGVGGTHIYDGVRWDSEGIEKQFVLDLEKRADVKLYIKLPDWFTVDTPIGRYNPDWAVVMDDPDNGGENLYLVRETKGTLELGELRPDEKAKIKCGQRHFRDALGVSYKVVTNASELPDGGV</sequence>
<dbReference type="InterPro" id="IPR027417">
    <property type="entry name" value="P-loop_NTPase"/>
</dbReference>
<dbReference type="Proteomes" id="UP000245293">
    <property type="component" value="Unassembled WGS sequence"/>
</dbReference>
<keyword evidence="4" id="KW-1185">Reference proteome</keyword>
<evidence type="ECO:0000259" key="1">
    <source>
        <dbReference type="Pfam" id="PF04851"/>
    </source>
</evidence>
<reference evidence="4" key="1">
    <citation type="submission" date="2018-05" db="EMBL/GenBank/DDBJ databases">
        <authorList>
            <person name="Du Z."/>
            <person name="Wang X."/>
        </authorList>
    </citation>
    <scope>NUCLEOTIDE SEQUENCE [LARGE SCALE GENOMIC DNA]</scope>
    <source>
        <strain evidence="4">WDS4C29</strain>
    </source>
</reference>
<dbReference type="InterPro" id="IPR050742">
    <property type="entry name" value="Helicase_Restrict-Modif_Enz"/>
</dbReference>
<dbReference type="PANTHER" id="PTHR47396">
    <property type="entry name" value="TYPE I RESTRICTION ENZYME ECOKI R PROTEIN"/>
    <property type="match status" value="1"/>
</dbReference>
<dbReference type="Pfam" id="PF04851">
    <property type="entry name" value="ResIII"/>
    <property type="match status" value="1"/>
</dbReference>
<dbReference type="Gene3D" id="3.40.50.300">
    <property type="entry name" value="P-loop containing nucleotide triphosphate hydrolases"/>
    <property type="match status" value="2"/>
</dbReference>
<keyword evidence="3" id="KW-0547">Nucleotide-binding</keyword>
<dbReference type="AlphaFoldDB" id="A0A2V1P5Q8"/>
<gene>
    <name evidence="3" type="ORF">DFK10_07075</name>
</gene>
<evidence type="ECO:0000259" key="2">
    <source>
        <dbReference type="Pfam" id="PF19778"/>
    </source>
</evidence>
<dbReference type="GO" id="GO:0004386">
    <property type="term" value="F:helicase activity"/>
    <property type="evidence" value="ECO:0007669"/>
    <property type="project" value="UniProtKB-KW"/>
</dbReference>
<organism evidence="3 4">
    <name type="scientific">Salibaculum griseiflavum</name>
    <dbReference type="NCBI Taxonomy" id="1914409"/>
    <lineage>
        <taxon>Bacteria</taxon>
        <taxon>Pseudomonadati</taxon>
        <taxon>Pseudomonadota</taxon>
        <taxon>Alphaproteobacteria</taxon>
        <taxon>Rhodobacterales</taxon>
        <taxon>Roseobacteraceae</taxon>
        <taxon>Salibaculum</taxon>
    </lineage>
</organism>
<accession>A0A2V1P5Q8</accession>
<name>A0A2V1P5Q8_9RHOB</name>
<feature type="domain" description="Type III restriction enzyme C-terminal endonuclease" evidence="2">
    <location>
        <begin position="786"/>
        <end position="892"/>
    </location>
</feature>
<keyword evidence="3" id="KW-0378">Hydrolase</keyword>
<comment type="caution">
    <text evidence="3">The sequence shown here is derived from an EMBL/GenBank/DDBJ whole genome shotgun (WGS) entry which is preliminary data.</text>
</comment>
<dbReference type="InterPro" id="IPR006935">
    <property type="entry name" value="Helicase/UvrB_N"/>
</dbReference>
<dbReference type="SUPFAM" id="SSF52540">
    <property type="entry name" value="P-loop containing nucleoside triphosphate hydrolases"/>
    <property type="match status" value="2"/>
</dbReference>